<keyword evidence="9" id="KW-1185">Reference proteome</keyword>
<dbReference type="PANTHER" id="PTHR12144:SF0">
    <property type="entry name" value="NEGATIVE ELONGATION FACTOR C_D"/>
    <property type="match status" value="1"/>
</dbReference>
<dbReference type="PANTHER" id="PTHR12144">
    <property type="entry name" value="NEGATIVE ELONGATION FACTOR D"/>
    <property type="match status" value="1"/>
</dbReference>
<dbReference type="EMBL" id="AXCN02000560">
    <property type="status" value="NOT_ANNOTATED_CDS"/>
    <property type="molecule type" value="Genomic_DNA"/>
</dbReference>
<accession>A0A182QA94</accession>
<evidence type="ECO:0000256" key="4">
    <source>
        <dbReference type="ARBA" id="ARBA00023015"/>
    </source>
</evidence>
<dbReference type="GO" id="GO:0003723">
    <property type="term" value="F:RNA binding"/>
    <property type="evidence" value="ECO:0007669"/>
    <property type="project" value="TreeGrafter"/>
</dbReference>
<reference evidence="9" key="1">
    <citation type="submission" date="2014-01" db="EMBL/GenBank/DDBJ databases">
        <title>The Genome Sequence of Anopheles farauti FAR1 (V2).</title>
        <authorList>
            <consortium name="The Broad Institute Genomics Platform"/>
            <person name="Neafsey D.E."/>
            <person name="Besansky N."/>
            <person name="Howell P."/>
            <person name="Walton C."/>
            <person name="Young S.K."/>
            <person name="Zeng Q."/>
            <person name="Gargeya S."/>
            <person name="Fitzgerald M."/>
            <person name="Haas B."/>
            <person name="Abouelleil A."/>
            <person name="Allen A.W."/>
            <person name="Alvarado L."/>
            <person name="Arachchi H.M."/>
            <person name="Berlin A.M."/>
            <person name="Chapman S.B."/>
            <person name="Gainer-Dewar J."/>
            <person name="Goldberg J."/>
            <person name="Griggs A."/>
            <person name="Gujja S."/>
            <person name="Hansen M."/>
            <person name="Howarth C."/>
            <person name="Imamovic A."/>
            <person name="Ireland A."/>
            <person name="Larimer J."/>
            <person name="McCowan C."/>
            <person name="Murphy C."/>
            <person name="Pearson M."/>
            <person name="Poon T.W."/>
            <person name="Priest M."/>
            <person name="Roberts A."/>
            <person name="Saif S."/>
            <person name="Shea T."/>
            <person name="Sisk P."/>
            <person name="Sykes S."/>
            <person name="Wortman J."/>
            <person name="Nusbaum C."/>
            <person name="Birren B."/>
        </authorList>
    </citation>
    <scope>NUCLEOTIDE SEQUENCE [LARGE SCALE GENOMIC DNA]</scope>
    <source>
        <strain evidence="9">FAR1</strain>
    </source>
</reference>
<dbReference type="VEuPathDB" id="VectorBase:AFAF006163"/>
<evidence type="ECO:0000256" key="5">
    <source>
        <dbReference type="ARBA" id="ARBA00023163"/>
    </source>
</evidence>
<dbReference type="GO" id="GO:0032021">
    <property type="term" value="C:NELF complex"/>
    <property type="evidence" value="ECO:0007669"/>
    <property type="project" value="TreeGrafter"/>
</dbReference>
<dbReference type="GO" id="GO:0034244">
    <property type="term" value="P:negative regulation of transcription elongation by RNA polymerase II"/>
    <property type="evidence" value="ECO:0007669"/>
    <property type="project" value="TreeGrafter"/>
</dbReference>
<proteinExistence type="inferred from homology"/>
<comment type="similarity">
    <text evidence="2">Belongs to the NELF-D family.</text>
</comment>
<comment type="subcellular location">
    <subcellularLocation>
        <location evidence="1">Nucleus</location>
    </subcellularLocation>
</comment>
<name>A0A182QA94_9DIPT</name>
<dbReference type="AlphaFoldDB" id="A0A182QA94"/>
<dbReference type="InterPro" id="IPR006942">
    <property type="entry name" value="TH1"/>
</dbReference>
<evidence type="ECO:0000256" key="6">
    <source>
        <dbReference type="ARBA" id="ARBA00023242"/>
    </source>
</evidence>
<dbReference type="Pfam" id="PF04858">
    <property type="entry name" value="TH1"/>
    <property type="match status" value="1"/>
</dbReference>
<evidence type="ECO:0000313" key="8">
    <source>
        <dbReference type="EnsemblMetazoa" id="AFAF006163-PA"/>
    </source>
</evidence>
<evidence type="ECO:0000313" key="9">
    <source>
        <dbReference type="Proteomes" id="UP000075886"/>
    </source>
</evidence>
<keyword evidence="3" id="KW-0678">Repressor</keyword>
<organism evidence="8 9">
    <name type="scientific">Anopheles farauti</name>
    <dbReference type="NCBI Taxonomy" id="69004"/>
    <lineage>
        <taxon>Eukaryota</taxon>
        <taxon>Metazoa</taxon>
        <taxon>Ecdysozoa</taxon>
        <taxon>Arthropoda</taxon>
        <taxon>Hexapoda</taxon>
        <taxon>Insecta</taxon>
        <taxon>Pterygota</taxon>
        <taxon>Neoptera</taxon>
        <taxon>Endopterygota</taxon>
        <taxon>Diptera</taxon>
        <taxon>Nematocera</taxon>
        <taxon>Culicoidea</taxon>
        <taxon>Culicidae</taxon>
        <taxon>Anophelinae</taxon>
        <taxon>Anopheles</taxon>
    </lineage>
</organism>
<keyword evidence="5" id="KW-0804">Transcription</keyword>
<protein>
    <recommendedName>
        <fullName evidence="10">Negative elongation factor D</fullName>
    </recommendedName>
</protein>
<dbReference type="EnsemblMetazoa" id="AFAF006163-RA">
    <property type="protein sequence ID" value="AFAF006163-PA"/>
    <property type="gene ID" value="AFAF006163"/>
</dbReference>
<evidence type="ECO:0008006" key="10">
    <source>
        <dbReference type="Google" id="ProtNLM"/>
    </source>
</evidence>
<evidence type="ECO:0000256" key="2">
    <source>
        <dbReference type="ARBA" id="ARBA00005726"/>
    </source>
</evidence>
<reference evidence="8" key="2">
    <citation type="submission" date="2020-05" db="UniProtKB">
        <authorList>
            <consortium name="EnsemblMetazoa"/>
        </authorList>
    </citation>
    <scope>IDENTIFICATION</scope>
    <source>
        <strain evidence="8">FAR1</strain>
    </source>
</reference>
<evidence type="ECO:0000256" key="7">
    <source>
        <dbReference type="SAM" id="MobiDB-lite"/>
    </source>
</evidence>
<dbReference type="STRING" id="69004.A0A182QA94"/>
<keyword evidence="4" id="KW-0805">Transcription regulation</keyword>
<keyword evidence="6" id="KW-0539">Nucleus</keyword>
<dbReference type="Proteomes" id="UP000075886">
    <property type="component" value="Unassembled WGS sequence"/>
</dbReference>
<feature type="region of interest" description="Disordered" evidence="7">
    <location>
        <begin position="1"/>
        <end position="20"/>
    </location>
</feature>
<sequence>MIRRTIQDEDHDKPKETPKSVAEDCLQRFFTAENGSPPPINQLSANCTAVAQMVNLVAQWMVLAGVQETDVQAMIEKHLKDMILKTYDPMKALMLFSKQGEMPDWITTMIEHRTWRSLTYELAEKYPECSMLKFVIKIISETGFESEITSIATAAQQFEVFSRVLHAAIVKFLNHPEDCQDMIEEVAKMVCYGQHTYLYSQVLIWMVSHEPKGGFIMKRLSQEITKYALKQHHDVSSITQTLSGSSCYMNLAESLTSMLSSNKLNPAEVTVMYRYYSSLKPPPVELIRNPQFLDLLIDSLFKLDAPINREHTLKYIYVLGYAVSVSESPAENGQRNFNYTELNATVAAIMKAHDICNMSDGSSGNITDLSTLYKCICYPVVGVGVIRWVESIVLEPSFFRLFTGSCPLHLALLDAVASEHVLLHDQILRLLVRLFESKQDGLETSVHLKLKEILLDRMIHLLACGCVIPVLKYIRQCFTQKDTDISLIRYFVAEVLEMVTHPYSSEFVQHFLPIVENEDINSSMYEAGDYDPLTEFIVHCKVNHKTF</sequence>
<evidence type="ECO:0000256" key="3">
    <source>
        <dbReference type="ARBA" id="ARBA00022491"/>
    </source>
</evidence>
<evidence type="ECO:0000256" key="1">
    <source>
        <dbReference type="ARBA" id="ARBA00004123"/>
    </source>
</evidence>